<dbReference type="Proteomes" id="UP001219934">
    <property type="component" value="Unassembled WGS sequence"/>
</dbReference>
<evidence type="ECO:0000313" key="3">
    <source>
        <dbReference type="Proteomes" id="UP001219934"/>
    </source>
</evidence>
<accession>A0AAD6AEN5</accession>
<comment type="caution">
    <text evidence="2">The sequence shown here is derived from an EMBL/GenBank/DDBJ whole genome shotgun (WGS) entry which is preliminary data.</text>
</comment>
<dbReference type="AlphaFoldDB" id="A0AAD6AEN5"/>
<proteinExistence type="predicted"/>
<feature type="region of interest" description="Disordered" evidence="1">
    <location>
        <begin position="1"/>
        <end position="29"/>
    </location>
</feature>
<reference evidence="2" key="1">
    <citation type="submission" date="2022-11" db="EMBL/GenBank/DDBJ databases">
        <title>Chromosome-level genome of Pogonophryne albipinna.</title>
        <authorList>
            <person name="Jo E."/>
        </authorList>
    </citation>
    <scope>NUCLEOTIDE SEQUENCE</scope>
    <source>
        <strain evidence="2">SGF0006</strain>
        <tissue evidence="2">Muscle</tissue>
    </source>
</reference>
<feature type="non-terminal residue" evidence="2">
    <location>
        <position position="91"/>
    </location>
</feature>
<name>A0AAD6AEN5_9TELE</name>
<organism evidence="2 3">
    <name type="scientific">Pogonophryne albipinna</name>
    <dbReference type="NCBI Taxonomy" id="1090488"/>
    <lineage>
        <taxon>Eukaryota</taxon>
        <taxon>Metazoa</taxon>
        <taxon>Chordata</taxon>
        <taxon>Craniata</taxon>
        <taxon>Vertebrata</taxon>
        <taxon>Euteleostomi</taxon>
        <taxon>Actinopterygii</taxon>
        <taxon>Neopterygii</taxon>
        <taxon>Teleostei</taxon>
        <taxon>Neoteleostei</taxon>
        <taxon>Acanthomorphata</taxon>
        <taxon>Eupercaria</taxon>
        <taxon>Perciformes</taxon>
        <taxon>Notothenioidei</taxon>
        <taxon>Pogonophryne</taxon>
    </lineage>
</organism>
<protein>
    <submittedName>
        <fullName evidence="2">Uncharacterized protein</fullName>
    </submittedName>
</protein>
<evidence type="ECO:0000313" key="2">
    <source>
        <dbReference type="EMBL" id="KAJ4923311.1"/>
    </source>
</evidence>
<evidence type="ECO:0000256" key="1">
    <source>
        <dbReference type="SAM" id="MobiDB-lite"/>
    </source>
</evidence>
<keyword evidence="3" id="KW-1185">Reference proteome</keyword>
<feature type="non-terminal residue" evidence="2">
    <location>
        <position position="1"/>
    </location>
</feature>
<gene>
    <name evidence="2" type="ORF">JOQ06_016433</name>
</gene>
<sequence>YEAPGPFQAQDVCPAAPQNEYEAPGPFQAQDVCPAAPQNEYEAPGPFQAKDVCPVAPQNEYTIKVLRDLTSLITVAAKVLYAVDDESERSD</sequence>
<dbReference type="EMBL" id="JAPTMU010000036">
    <property type="protein sequence ID" value="KAJ4923311.1"/>
    <property type="molecule type" value="Genomic_DNA"/>
</dbReference>